<evidence type="ECO:0000256" key="2">
    <source>
        <dbReference type="ARBA" id="ARBA00002704"/>
    </source>
</evidence>
<dbReference type="GO" id="GO:0006144">
    <property type="term" value="P:purine nucleobase metabolic process"/>
    <property type="evidence" value="ECO:0007669"/>
    <property type="project" value="UniProtKB-KW"/>
</dbReference>
<feature type="binding site" evidence="8">
    <location>
        <position position="433"/>
    </location>
    <ligand>
        <name>substrate</name>
    </ligand>
</feature>
<evidence type="ECO:0000259" key="10">
    <source>
        <dbReference type="SMART" id="SM00095"/>
    </source>
</evidence>
<evidence type="ECO:0000256" key="5">
    <source>
        <dbReference type="ARBA" id="ARBA00012609"/>
    </source>
</evidence>
<dbReference type="Pfam" id="PF00576">
    <property type="entry name" value="Transthyretin"/>
    <property type="match status" value="1"/>
</dbReference>
<feature type="binding site" evidence="8">
    <location>
        <position position="499"/>
    </location>
    <ligand>
        <name>substrate</name>
    </ligand>
</feature>
<proteinExistence type="inferred from homology"/>
<evidence type="ECO:0000313" key="11">
    <source>
        <dbReference type="EnsemblMetazoa" id="ACOM024520-PA.1"/>
    </source>
</evidence>
<comment type="catalytic activity">
    <reaction evidence="1">
        <text>5-hydroxyisourate + H2O = 5-hydroxy-2-oxo-4-ureido-2,5-dihydro-1H-imidazole-5-carboxylate + H(+)</text>
        <dbReference type="Rhea" id="RHEA:23736"/>
        <dbReference type="ChEBI" id="CHEBI:15377"/>
        <dbReference type="ChEBI" id="CHEBI:15378"/>
        <dbReference type="ChEBI" id="CHEBI:18072"/>
        <dbReference type="ChEBI" id="CHEBI:58639"/>
        <dbReference type="EC" id="3.5.2.17"/>
    </reaction>
</comment>
<dbReference type="VEuPathDB" id="VectorBase:ACON2_031029"/>
<evidence type="ECO:0000256" key="8">
    <source>
        <dbReference type="PIRSR" id="PIRSR600895-51"/>
    </source>
</evidence>
<accession>A0A8W7P3P5</accession>
<dbReference type="EC" id="3.5.2.17" evidence="5"/>
<evidence type="ECO:0000256" key="3">
    <source>
        <dbReference type="ARBA" id="ARBA00009850"/>
    </source>
</evidence>
<keyword evidence="9" id="KW-1133">Transmembrane helix</keyword>
<keyword evidence="9" id="KW-0812">Transmembrane</keyword>
<evidence type="ECO:0000256" key="6">
    <source>
        <dbReference type="ARBA" id="ARBA00022631"/>
    </source>
</evidence>
<dbReference type="InterPro" id="IPR023418">
    <property type="entry name" value="Thyroxine_BS"/>
</dbReference>
<dbReference type="NCBIfam" id="TIGR02962">
    <property type="entry name" value="hdxy_isourate"/>
    <property type="match status" value="1"/>
</dbReference>
<sequence length="502" mass="54985">LFDYQLRLLYQSFTSSWKTVDFFSSEMACYQRQHKSIKLTSRCIMVDNRVIVPRHLRTQCLEHFHRGHAGYGPMQQQAASYSKLCALVHVLLAGFGIMMLAFGRVLYMFVYSDTMSIARFLIYGMELLTIVILGFQCLLDRCKRLQYKVRVEGRVTRVRADLAKDLALARGGSFTRSCQTSRSAFIPPECDRPVAAVRRSGRLPITTATTLRMPALADGGTEPGMAKLYATSPAVPPAVAGPSKPRPTSSIREATELGTKPKRPIVFPRTSFLDTDSSTEEGGTVVQTRVSVHPVPAPTPTEVPFKPSPDGEFVSYKTSDGYAADTMRCARRHQSRQHLARTALSVALTVLLIATTAAAAAVAAAASSSASSSTSVPPTEQGDATDTMQNLSTHILDTTRGKPAPEVPVTLYVRAASQSWTKVSTGITDGDGRFRSFFADGQPGLAAGVYKLHFDVGPYFRSRSVESLYPFIEIVFTVADPTQHYHIPLLLNPFGYSTYRGS</sequence>
<evidence type="ECO:0000256" key="4">
    <source>
        <dbReference type="ARBA" id="ARBA00011881"/>
    </source>
</evidence>
<comment type="subunit">
    <text evidence="4">Homotetramer.</text>
</comment>
<dbReference type="InterPro" id="IPR014306">
    <property type="entry name" value="Hydroxyisourate_hydrolase"/>
</dbReference>
<dbReference type="PRINTS" id="PR00189">
    <property type="entry name" value="TRNSTHYRETIN"/>
</dbReference>
<dbReference type="Proteomes" id="UP000075882">
    <property type="component" value="Unassembled WGS sequence"/>
</dbReference>
<comment type="similarity">
    <text evidence="3">Belongs to the transthyretin family. 5-hydroxyisourate hydrolase subfamily.</text>
</comment>
<keyword evidence="6" id="KW-0659">Purine metabolism</keyword>
<dbReference type="InterPro" id="IPR036817">
    <property type="entry name" value="Transthyretin/HIU_hydrolase_sf"/>
</dbReference>
<name>A0A8W7P3P5_ANOCL</name>
<dbReference type="PANTHER" id="PTHR10395">
    <property type="entry name" value="URICASE AND TRANSTHYRETIN-RELATED"/>
    <property type="match status" value="1"/>
</dbReference>
<dbReference type="GO" id="GO:0033971">
    <property type="term" value="F:hydroxyisourate hydrolase activity"/>
    <property type="evidence" value="ECO:0007669"/>
    <property type="project" value="UniProtKB-EC"/>
</dbReference>
<dbReference type="AlphaFoldDB" id="A0A8W7P3P5"/>
<feature type="binding site" evidence="8">
    <location>
        <position position="394"/>
    </location>
    <ligand>
        <name>substrate</name>
    </ligand>
</feature>
<dbReference type="EnsemblMetazoa" id="ACOM024520-RA">
    <property type="protein sequence ID" value="ACOM024520-PA.1"/>
    <property type="gene ID" value="ACOM024520"/>
</dbReference>
<reference evidence="11" key="1">
    <citation type="submission" date="2022-08" db="UniProtKB">
        <authorList>
            <consortium name="EnsemblMetazoa"/>
        </authorList>
    </citation>
    <scope>IDENTIFICATION</scope>
</reference>
<evidence type="ECO:0000256" key="1">
    <source>
        <dbReference type="ARBA" id="ARBA00001043"/>
    </source>
</evidence>
<dbReference type="Gene3D" id="2.60.40.180">
    <property type="entry name" value="Transthyretin/hydroxyisourate hydrolase domain"/>
    <property type="match status" value="1"/>
</dbReference>
<organism evidence="11">
    <name type="scientific">Anopheles coluzzii</name>
    <name type="common">African malaria mosquito</name>
    <dbReference type="NCBI Taxonomy" id="1518534"/>
    <lineage>
        <taxon>Eukaryota</taxon>
        <taxon>Metazoa</taxon>
        <taxon>Ecdysozoa</taxon>
        <taxon>Arthropoda</taxon>
        <taxon>Hexapoda</taxon>
        <taxon>Insecta</taxon>
        <taxon>Pterygota</taxon>
        <taxon>Neoptera</taxon>
        <taxon>Endopterygota</taxon>
        <taxon>Diptera</taxon>
        <taxon>Nematocera</taxon>
        <taxon>Culicoidea</taxon>
        <taxon>Culicidae</taxon>
        <taxon>Anophelinae</taxon>
        <taxon>Anopheles</taxon>
    </lineage>
</organism>
<evidence type="ECO:0000256" key="7">
    <source>
        <dbReference type="ARBA" id="ARBA00022801"/>
    </source>
</evidence>
<dbReference type="InterPro" id="IPR023416">
    <property type="entry name" value="Transthyretin/HIU_hydrolase_d"/>
</dbReference>
<feature type="domain" description="Transthyretin/hydroxyisourate hydrolase" evidence="10">
    <location>
        <begin position="386"/>
        <end position="501"/>
    </location>
</feature>
<dbReference type="PROSITE" id="PS00768">
    <property type="entry name" value="TRANSTHYRETIN_1"/>
    <property type="match status" value="1"/>
</dbReference>
<keyword evidence="7" id="KW-0378">Hydrolase</keyword>
<feature type="transmembrane region" description="Helical" evidence="9">
    <location>
        <begin position="342"/>
        <end position="366"/>
    </location>
</feature>
<dbReference type="VEuPathDB" id="VectorBase:ACON2_030456"/>
<dbReference type="InterPro" id="IPR000895">
    <property type="entry name" value="Transthyretin/HIU_hydrolase"/>
</dbReference>
<evidence type="ECO:0000256" key="9">
    <source>
        <dbReference type="SAM" id="Phobius"/>
    </source>
</evidence>
<keyword evidence="9" id="KW-0472">Membrane</keyword>
<dbReference type="CDD" id="cd05822">
    <property type="entry name" value="TLP_HIUase"/>
    <property type="match status" value="1"/>
</dbReference>
<feature type="transmembrane region" description="Helical" evidence="9">
    <location>
        <begin position="84"/>
        <end position="111"/>
    </location>
</feature>
<protein>
    <recommendedName>
        <fullName evidence="5">hydroxyisourate hydrolase</fullName>
        <ecNumber evidence="5">3.5.2.17</ecNumber>
    </recommendedName>
</protein>
<comment type="function">
    <text evidence="2">Catalyzes the hydrolysis of 5-hydroxyisourate (HIU) to 2-oxo-4-hydroxy-4-carboxy-5-ureidoimidazoline (OHCU).</text>
</comment>
<feature type="transmembrane region" description="Helical" evidence="9">
    <location>
        <begin position="117"/>
        <end position="139"/>
    </location>
</feature>
<dbReference type="SUPFAM" id="SSF49472">
    <property type="entry name" value="Transthyretin (synonym: prealbumin)"/>
    <property type="match status" value="1"/>
</dbReference>
<dbReference type="PANTHER" id="PTHR10395:SF7">
    <property type="entry name" value="5-HYDROXYISOURATE HYDROLASE"/>
    <property type="match status" value="1"/>
</dbReference>
<dbReference type="SMART" id="SM00095">
    <property type="entry name" value="TR_THY"/>
    <property type="match status" value="1"/>
</dbReference>